<evidence type="ECO:0000313" key="2">
    <source>
        <dbReference type="EMBL" id="SFP39622.1"/>
    </source>
</evidence>
<dbReference type="Proteomes" id="UP000243084">
    <property type="component" value="Unassembled WGS sequence"/>
</dbReference>
<dbReference type="RefSeq" id="WP_092428138.1">
    <property type="nucleotide sequence ID" value="NZ_FOXM01000002.1"/>
</dbReference>
<feature type="region of interest" description="Disordered" evidence="1">
    <location>
        <begin position="214"/>
        <end position="265"/>
    </location>
</feature>
<evidence type="ECO:0000256" key="1">
    <source>
        <dbReference type="SAM" id="MobiDB-lite"/>
    </source>
</evidence>
<protein>
    <submittedName>
        <fullName evidence="2">Uncharacterized protein</fullName>
    </submittedName>
</protein>
<gene>
    <name evidence="2" type="ORF">SAMN05216229_102126</name>
</gene>
<feature type="region of interest" description="Disordered" evidence="1">
    <location>
        <begin position="137"/>
        <end position="181"/>
    </location>
</feature>
<feature type="compositionally biased region" description="Basic and acidic residues" evidence="1">
    <location>
        <begin position="231"/>
        <end position="248"/>
    </location>
</feature>
<dbReference type="OrthoDB" id="1521327at1236"/>
<dbReference type="EMBL" id="FOXM01000002">
    <property type="protein sequence ID" value="SFP39622.1"/>
    <property type="molecule type" value="Genomic_DNA"/>
</dbReference>
<reference evidence="3" key="1">
    <citation type="submission" date="2016-10" db="EMBL/GenBank/DDBJ databases">
        <authorList>
            <person name="Varghese N."/>
            <person name="Submissions S."/>
        </authorList>
    </citation>
    <scope>NUCLEOTIDE SEQUENCE [LARGE SCALE GENOMIC DNA]</scope>
    <source>
        <strain evidence="3">JCM 18195</strain>
    </source>
</reference>
<sequence length="512" mass="54153">MAISDYPGDLPQLKRRQEIIGQGSAPAGIGLTPEQAKAQRDAEWRKGSIQRQQQFKQGVSDAVGTAAGSIASIPLGIGKALANANVYDRPFDYSTPAKEAAKPGATPRQQAGGIMAFDAAQRATDAGIAYDKQMRAMPRPSAPIPDTLKAPSGGVVASGGAGGITADPSSQQSAAQPDEQPVAVERGQFGEVGYGGIVGRVNADGVAEFSNLSGDQQAGAGRQFSAGGLRPQRERVDIPAIPDEDRRAMPQGPAGSRNLASGSNVRTDAEEFARLGSAANIGNGIGTFSQGAAGDAALAAERFERANAERAKTIDMLRQYEPSGISGNRGPMTLDDALQARLGLRQRESDRADRELRQRGIEAGMDRSLRERELTAAEQRNQLEGQRTQQEIEAGDMTLAQQRRVEELSARIADPATDAAERESLLRTYSQLTGKKLDSGTIKLKRASADPLTGAKTEEEYLADARTGRPLVDQGGQGSAAISSDQKAIAIRDNPQLTREQKVAQLKALGYN</sequence>
<dbReference type="AlphaFoldDB" id="A0A1I5Q062"/>
<evidence type="ECO:0000313" key="3">
    <source>
        <dbReference type="Proteomes" id="UP000243084"/>
    </source>
</evidence>
<keyword evidence="3" id="KW-1185">Reference proteome</keyword>
<accession>A0A1I5Q062</accession>
<organism evidence="2 3">
    <name type="scientific">Geopseudomonas sagittaria</name>
    <dbReference type="NCBI Taxonomy" id="1135990"/>
    <lineage>
        <taxon>Bacteria</taxon>
        <taxon>Pseudomonadati</taxon>
        <taxon>Pseudomonadota</taxon>
        <taxon>Gammaproteobacteria</taxon>
        <taxon>Pseudomonadales</taxon>
        <taxon>Pseudomonadaceae</taxon>
        <taxon>Geopseudomonas</taxon>
    </lineage>
</organism>
<proteinExistence type="predicted"/>
<name>A0A1I5Q062_9GAMM</name>
<feature type="region of interest" description="Disordered" evidence="1">
    <location>
        <begin position="469"/>
        <end position="494"/>
    </location>
</feature>